<evidence type="ECO:0000313" key="3">
    <source>
        <dbReference type="Proteomes" id="UP000030101"/>
    </source>
</evidence>
<keyword evidence="1" id="KW-1133">Transmembrane helix</keyword>
<proteinExistence type="predicted"/>
<gene>
    <name evidence="2" type="ORF">HQ43_07845</name>
</gene>
<feature type="transmembrane region" description="Helical" evidence="1">
    <location>
        <begin position="20"/>
        <end position="39"/>
    </location>
</feature>
<dbReference type="Proteomes" id="UP000030101">
    <property type="component" value="Unassembled WGS sequence"/>
</dbReference>
<keyword evidence="1" id="KW-0472">Membrane</keyword>
<dbReference type="EMBL" id="JQZV01000013">
    <property type="protein sequence ID" value="KGN91958.1"/>
    <property type="molecule type" value="Genomic_DNA"/>
</dbReference>
<reference evidence="2 3" key="1">
    <citation type="submission" date="2014-08" db="EMBL/GenBank/DDBJ databases">
        <title>Porphyromonas canoris strain:OH2762 Genome sequencing.</title>
        <authorList>
            <person name="Wallis C."/>
            <person name="Deusch O."/>
            <person name="O'Flynn C."/>
            <person name="Davis I."/>
            <person name="Jospin G."/>
            <person name="Darling A.E."/>
            <person name="Coil D.A."/>
            <person name="Alexiev A."/>
            <person name="Horsfall A."/>
            <person name="Kirkwood N."/>
            <person name="Harris S."/>
            <person name="Eisen J.A."/>
        </authorList>
    </citation>
    <scope>NUCLEOTIDE SEQUENCE [LARGE SCALE GENOMIC DNA]</scope>
    <source>
        <strain evidence="3">COT-108 OH2762</strain>
    </source>
</reference>
<keyword evidence="1" id="KW-0812">Transmembrane</keyword>
<protein>
    <submittedName>
        <fullName evidence="2">Uncharacterized protein</fullName>
    </submittedName>
</protein>
<accession>A0ABR4XJU2</accession>
<keyword evidence="3" id="KW-1185">Reference proteome</keyword>
<name>A0ABR4XJU2_9PORP</name>
<evidence type="ECO:0000313" key="2">
    <source>
        <dbReference type="EMBL" id="KGN91958.1"/>
    </source>
</evidence>
<comment type="caution">
    <text evidence="2">The sequence shown here is derived from an EMBL/GenBank/DDBJ whole genome shotgun (WGS) entry which is preliminary data.</text>
</comment>
<organism evidence="2 3">
    <name type="scientific">Porphyromonas canoris</name>
    <dbReference type="NCBI Taxonomy" id="36875"/>
    <lineage>
        <taxon>Bacteria</taxon>
        <taxon>Pseudomonadati</taxon>
        <taxon>Bacteroidota</taxon>
        <taxon>Bacteroidia</taxon>
        <taxon>Bacteroidales</taxon>
        <taxon>Porphyromonadaceae</taxon>
        <taxon>Porphyromonas</taxon>
    </lineage>
</organism>
<sequence length="200" mass="23353">MFDYLWRRNLMEVITILKEFLGWDFALVLIVFVAVYKVTQVVTKIRSDHNNLTKIADKGEKNIEEIRRDLSYIKGSLDILMKNGANNFLQSQSPISVTEEGKRVASELKAEEIISRNWDIICHKISELESPSPYDIQQYCLERIAVDPYVFFDIEDIKRVKDFAFSQGKPLQLYLRLLGILVRDKYFEEKNIPISSIDEP</sequence>
<evidence type="ECO:0000256" key="1">
    <source>
        <dbReference type="SAM" id="Phobius"/>
    </source>
</evidence>